<keyword evidence="8" id="KW-0472">Membrane</keyword>
<evidence type="ECO:0000256" key="5">
    <source>
        <dbReference type="ARBA" id="ARBA00022519"/>
    </source>
</evidence>
<dbReference type="Gene3D" id="2.40.30.170">
    <property type="match status" value="1"/>
</dbReference>
<evidence type="ECO:0000256" key="6">
    <source>
        <dbReference type="ARBA" id="ARBA00022692"/>
    </source>
</evidence>
<reference evidence="13 14" key="1">
    <citation type="submission" date="2016-10" db="EMBL/GenBank/DDBJ databases">
        <authorList>
            <person name="Varghese N."/>
            <person name="Submissions S."/>
        </authorList>
    </citation>
    <scope>NUCLEOTIDE SEQUENCE [LARGE SCALE GENOMIC DNA]</scope>
    <source>
        <strain evidence="13 14">DSM 18839</strain>
    </source>
</reference>
<dbReference type="Pfam" id="PF25994">
    <property type="entry name" value="HH_AprE"/>
    <property type="match status" value="1"/>
</dbReference>
<dbReference type="Proteomes" id="UP000198615">
    <property type="component" value="Unassembled WGS sequence"/>
</dbReference>
<evidence type="ECO:0000256" key="9">
    <source>
        <dbReference type="RuleBase" id="RU365093"/>
    </source>
</evidence>
<dbReference type="Pfam" id="PF26002">
    <property type="entry name" value="Beta-barrel_AprE"/>
    <property type="match status" value="1"/>
</dbReference>
<keyword evidence="5 9" id="KW-0997">Cell inner membrane</keyword>
<evidence type="ECO:0000256" key="8">
    <source>
        <dbReference type="ARBA" id="ARBA00023136"/>
    </source>
</evidence>
<gene>
    <name evidence="13" type="ORF">SAMN05660686_05049</name>
</gene>
<dbReference type="NCBIfam" id="TIGR01843">
    <property type="entry name" value="type_I_hlyD"/>
    <property type="match status" value="1"/>
</dbReference>
<dbReference type="InterPro" id="IPR050739">
    <property type="entry name" value="MFP"/>
</dbReference>
<feature type="coiled-coil region" evidence="10">
    <location>
        <begin position="95"/>
        <end position="129"/>
    </location>
</feature>
<dbReference type="EMBL" id="FNBW01000041">
    <property type="protein sequence ID" value="SDG62240.1"/>
    <property type="molecule type" value="Genomic_DNA"/>
</dbReference>
<dbReference type="PANTHER" id="PTHR30386">
    <property type="entry name" value="MEMBRANE FUSION SUBUNIT OF EMRAB-TOLC MULTIDRUG EFFLUX PUMP"/>
    <property type="match status" value="1"/>
</dbReference>
<dbReference type="PRINTS" id="PR01490">
    <property type="entry name" value="RTXTOXIND"/>
</dbReference>
<dbReference type="GO" id="GO:0015031">
    <property type="term" value="P:protein transport"/>
    <property type="evidence" value="ECO:0007669"/>
    <property type="project" value="InterPro"/>
</dbReference>
<keyword evidence="7" id="KW-1133">Transmembrane helix</keyword>
<dbReference type="RefSeq" id="WP_139189495.1">
    <property type="nucleotide sequence ID" value="NZ_FNBW01000041.1"/>
</dbReference>
<feature type="non-terminal residue" evidence="13">
    <location>
        <position position="1"/>
    </location>
</feature>
<dbReference type="InterPro" id="IPR058781">
    <property type="entry name" value="HH_AprE-like"/>
</dbReference>
<keyword evidence="4 9" id="KW-1003">Cell membrane</keyword>
<keyword evidence="10" id="KW-0175">Coiled coil</keyword>
<dbReference type="GO" id="GO:0005886">
    <property type="term" value="C:plasma membrane"/>
    <property type="evidence" value="ECO:0007669"/>
    <property type="project" value="UniProtKB-SubCell"/>
</dbReference>
<comment type="similarity">
    <text evidence="2 9">Belongs to the membrane fusion protein (MFP) (TC 8.A.1) family.</text>
</comment>
<dbReference type="InterPro" id="IPR058982">
    <property type="entry name" value="Beta-barrel_AprE"/>
</dbReference>
<dbReference type="PANTHER" id="PTHR30386:SF17">
    <property type="entry name" value="ALKALINE PROTEASE SECRETION PROTEIN APRE"/>
    <property type="match status" value="1"/>
</dbReference>
<evidence type="ECO:0000256" key="1">
    <source>
        <dbReference type="ARBA" id="ARBA00004377"/>
    </source>
</evidence>
<comment type="subcellular location">
    <subcellularLocation>
        <location evidence="1 9">Cell inner membrane</location>
        <topology evidence="1 9">Single-pass membrane protein</topology>
    </subcellularLocation>
</comment>
<name>A0A8G2BMY3_9PROT</name>
<evidence type="ECO:0000256" key="4">
    <source>
        <dbReference type="ARBA" id="ARBA00022475"/>
    </source>
</evidence>
<keyword evidence="3 9" id="KW-0813">Transport</keyword>
<dbReference type="InterPro" id="IPR010129">
    <property type="entry name" value="T1SS_HlyD"/>
</dbReference>
<evidence type="ECO:0000256" key="3">
    <source>
        <dbReference type="ARBA" id="ARBA00022448"/>
    </source>
</evidence>
<evidence type="ECO:0000313" key="14">
    <source>
        <dbReference type="Proteomes" id="UP000198615"/>
    </source>
</evidence>
<evidence type="ECO:0000256" key="2">
    <source>
        <dbReference type="ARBA" id="ARBA00009477"/>
    </source>
</evidence>
<sequence length="276" mass="30480">TILEQRIDQLQDQIDGLEIQRQSRFEQLEIFAQEVVGLRELYEKGYYPRTQVLAVERAMARLKGEAGSDDAEIARARNGVGEARTQIINLKQRFREDAITQLREVQANLADLKERMTVAKDVLRRVEIRAPQSGIAQNVKTHTIGGVVRAGETLLEIAPQGEELLVEARVSPSDIDGVTIGQSAEVRFSALNLRSTPSTFGVVRSVSGDRLTNEATGEPYFLARVEVSAEERAKLGDVKLSAGMPAEVLIQTGERTALQYLLKPLTDALARGLTEE</sequence>
<proteinExistence type="inferred from homology"/>
<evidence type="ECO:0000259" key="11">
    <source>
        <dbReference type="Pfam" id="PF25994"/>
    </source>
</evidence>
<keyword evidence="14" id="KW-1185">Reference proteome</keyword>
<dbReference type="OrthoDB" id="9810980at2"/>
<feature type="domain" description="AprE-like beta-barrel" evidence="12">
    <location>
        <begin position="164"/>
        <end position="253"/>
    </location>
</feature>
<protein>
    <recommendedName>
        <fullName evidence="9">Membrane fusion protein (MFP) family protein</fullName>
    </recommendedName>
</protein>
<organism evidence="13 14">
    <name type="scientific">Thalassobaculum litoreum DSM 18839</name>
    <dbReference type="NCBI Taxonomy" id="1123362"/>
    <lineage>
        <taxon>Bacteria</taxon>
        <taxon>Pseudomonadati</taxon>
        <taxon>Pseudomonadota</taxon>
        <taxon>Alphaproteobacteria</taxon>
        <taxon>Rhodospirillales</taxon>
        <taxon>Thalassobaculaceae</taxon>
        <taxon>Thalassobaculum</taxon>
    </lineage>
</organism>
<feature type="domain" description="AprE-like long alpha-helical hairpin" evidence="11">
    <location>
        <begin position="2"/>
        <end position="122"/>
    </location>
</feature>
<dbReference type="AlphaFoldDB" id="A0A8G2BMY3"/>
<comment type="caution">
    <text evidence="13">The sequence shown here is derived from an EMBL/GenBank/DDBJ whole genome shotgun (WGS) entry which is preliminary data.</text>
</comment>
<evidence type="ECO:0000256" key="10">
    <source>
        <dbReference type="SAM" id="Coils"/>
    </source>
</evidence>
<keyword evidence="6" id="KW-0812">Transmembrane</keyword>
<evidence type="ECO:0000259" key="12">
    <source>
        <dbReference type="Pfam" id="PF26002"/>
    </source>
</evidence>
<accession>A0A8G2BMY3</accession>
<evidence type="ECO:0000313" key="13">
    <source>
        <dbReference type="EMBL" id="SDG62240.1"/>
    </source>
</evidence>
<evidence type="ECO:0000256" key="7">
    <source>
        <dbReference type="ARBA" id="ARBA00022989"/>
    </source>
</evidence>